<feature type="transmembrane region" description="Helical" evidence="1">
    <location>
        <begin position="380"/>
        <end position="401"/>
    </location>
</feature>
<keyword evidence="1" id="KW-1133">Transmembrane helix</keyword>
<keyword evidence="1" id="KW-0472">Membrane</keyword>
<feature type="transmembrane region" description="Helical" evidence="1">
    <location>
        <begin position="318"/>
        <end position="338"/>
    </location>
</feature>
<gene>
    <name evidence="2" type="ORF">GA0061074_101329</name>
</gene>
<sequence length="579" mass="65833">MINASKKWFYYLIPGLFFAMMLAYVGRFGFLYSGADLQFHANRIFEYYNHLKDGNLIPVISTFSSNQIGSLVPTMYPSLPVYVGAILQFIFPPVAGMYVLMWLQLMVQFSVAKWVGKELSLSSLESTVAAFIYTVTTPIISQIIQQWLFGEVWAMSFMPLVVLALIRLAKSTKDNVVGLDKKTILLLVVGFTLIILSHMLSFVIVTGYTAIFTAFLLIFRKNRLNVLFNLFVAAIITILLSMVFLMPFVIAMLGNKLATPGATTLTLWSAPDIHELFQTAFSFKSDVIFKTNSIGIVAFLAIFGVIFTWWKQDRFTKYATVVSIVIIFSGMSYIWKYLYATPLGVIQFPHRVFIIAIFLLSLTSIFMIRNVFKSNRLRHILYAGLTLLSVFVTLFSLKFGFLDPVNALAVRTDYKPTSKRPVSYTPIANFKIKNDDFQNIMGYWTTYGAFDYMPANFQFNKALQEKKVIQSGKLIKTTVKPISNGVIYTANLVNRENTILPMVGYKSVKYEIMDNQHRHYSYTINKNKQLAIKTKNADVNKLIVKAKTPLTTYIAWTISLVTAVFLLVIAFRNKNKQNI</sequence>
<evidence type="ECO:0000313" key="2">
    <source>
        <dbReference type="EMBL" id="SCB77873.1"/>
    </source>
</evidence>
<dbReference type="RefSeq" id="WP_092461358.1">
    <property type="nucleotide sequence ID" value="NZ_BJEE01000002.1"/>
</dbReference>
<feature type="transmembrane region" description="Helical" evidence="1">
    <location>
        <begin position="147"/>
        <end position="166"/>
    </location>
</feature>
<dbReference type="Proteomes" id="UP000199268">
    <property type="component" value="Unassembled WGS sequence"/>
</dbReference>
<feature type="transmembrane region" description="Helical" evidence="1">
    <location>
        <begin position="9"/>
        <end position="30"/>
    </location>
</feature>
<dbReference type="STRING" id="1505725.GA0061074_101329"/>
<organism evidence="2 3">
    <name type="scientific">Weissella bombi</name>
    <dbReference type="NCBI Taxonomy" id="1505725"/>
    <lineage>
        <taxon>Bacteria</taxon>
        <taxon>Bacillati</taxon>
        <taxon>Bacillota</taxon>
        <taxon>Bacilli</taxon>
        <taxon>Lactobacillales</taxon>
        <taxon>Lactobacillaceae</taxon>
        <taxon>Weissella</taxon>
    </lineage>
</organism>
<reference evidence="3" key="1">
    <citation type="submission" date="2016-08" db="EMBL/GenBank/DDBJ databases">
        <authorList>
            <person name="Varghese N."/>
            <person name="Submissions Spin"/>
        </authorList>
    </citation>
    <scope>NUCLEOTIDE SEQUENCE [LARGE SCALE GENOMIC DNA]</scope>
    <source>
        <strain evidence="3">R-53094</strain>
    </source>
</reference>
<protein>
    <recommendedName>
        <fullName evidence="4">Membrane protein YfhO</fullName>
    </recommendedName>
</protein>
<feature type="transmembrane region" description="Helical" evidence="1">
    <location>
        <begin position="81"/>
        <end position="103"/>
    </location>
</feature>
<feature type="transmembrane region" description="Helical" evidence="1">
    <location>
        <begin position="553"/>
        <end position="571"/>
    </location>
</feature>
<name>A0A1C3Z6K1_9LACO</name>
<evidence type="ECO:0000256" key="1">
    <source>
        <dbReference type="SAM" id="Phobius"/>
    </source>
</evidence>
<evidence type="ECO:0000313" key="3">
    <source>
        <dbReference type="Proteomes" id="UP000199268"/>
    </source>
</evidence>
<dbReference type="EMBL" id="FMAO01000001">
    <property type="protein sequence ID" value="SCB77873.1"/>
    <property type="molecule type" value="Genomic_DNA"/>
</dbReference>
<keyword evidence="3" id="KW-1185">Reference proteome</keyword>
<dbReference type="OrthoDB" id="9784157at2"/>
<keyword evidence="1" id="KW-0812">Transmembrane</keyword>
<feature type="transmembrane region" description="Helical" evidence="1">
    <location>
        <begin position="226"/>
        <end position="250"/>
    </location>
</feature>
<feature type="transmembrane region" description="Helical" evidence="1">
    <location>
        <begin position="186"/>
        <end position="219"/>
    </location>
</feature>
<accession>A0A1C3Z6K1</accession>
<feature type="transmembrane region" description="Helical" evidence="1">
    <location>
        <begin position="293"/>
        <end position="311"/>
    </location>
</feature>
<evidence type="ECO:0008006" key="4">
    <source>
        <dbReference type="Google" id="ProtNLM"/>
    </source>
</evidence>
<proteinExistence type="predicted"/>
<dbReference type="AlphaFoldDB" id="A0A1C3Z6K1"/>
<feature type="transmembrane region" description="Helical" evidence="1">
    <location>
        <begin position="350"/>
        <end position="368"/>
    </location>
</feature>